<organism evidence="2 3">
    <name type="scientific">Bacteroides thetaiotaomicron</name>
    <dbReference type="NCBI Taxonomy" id="818"/>
    <lineage>
        <taxon>Bacteria</taxon>
        <taxon>Pseudomonadati</taxon>
        <taxon>Bacteroidota</taxon>
        <taxon>Bacteroidia</taxon>
        <taxon>Bacteroidales</taxon>
        <taxon>Bacteroidaceae</taxon>
        <taxon>Bacteroides</taxon>
    </lineage>
</organism>
<dbReference type="Gene3D" id="3.40.50.300">
    <property type="entry name" value="P-loop containing nucleotide triphosphate hydrolases"/>
    <property type="match status" value="1"/>
</dbReference>
<gene>
    <name evidence="2" type="ORF">GAN91_26585</name>
</gene>
<evidence type="ECO:0000313" key="2">
    <source>
        <dbReference type="EMBL" id="KAB4470249.1"/>
    </source>
</evidence>
<dbReference type="AlphaFoldDB" id="A0A0P0FBZ8"/>
<dbReference type="SUPFAM" id="SSF52540">
    <property type="entry name" value="P-loop containing nucleoside triphosphate hydrolases"/>
    <property type="match status" value="1"/>
</dbReference>
<dbReference type="KEGG" id="btho:Btheta7330_01373"/>
<dbReference type="EMBL" id="WCRY01000050">
    <property type="protein sequence ID" value="KAB4470249.1"/>
    <property type="molecule type" value="Genomic_DNA"/>
</dbReference>
<evidence type="ECO:0000313" key="3">
    <source>
        <dbReference type="Proteomes" id="UP000436858"/>
    </source>
</evidence>
<dbReference type="InterPro" id="IPR027417">
    <property type="entry name" value="P-loop_NTPase"/>
</dbReference>
<sequence>MNTDRLIPMDDIELQFNQHLKLSNNERIIFSGRFGTGKTTFLNHFFDNQMEYNVIKLYPVHYSISPNEDIYEFVKFDILCQLLSKGVGCNALEWKNKELIPEYIAKNLYPILGKFIKFIPKIGSLTDGLVQVLNAVKNDYKKFKEEKKDNELNQIMSFLYGKISIVGTPYEQDHISNIINEILGRLKKDTDNLKTVLLIDDFDRIDPEHTFRLLNIFASQCDPQSLRGMKFNFDHVIIVCDVNNIRYFFHHKYGMNTDFNGYIDKFYCKEIFNFDIKWKFIDKLKDFLSPLQSNSLIKPIAWEATKNVIEELINRGEINLRNAHRFNSISIKMESYIAADIIMNKTDPAVTMFNILSAVLSGEAELERIINKYNSLNLMYSTSSNLFYTAGILFHIIDHKNTKFRIGQGTSIANRIGNFCYSCKSFGDFREGYILRIMKIEEASTATAYSSDFFPFWHLMKTAYDSRKQYLISGEKVHN</sequence>
<dbReference type="InterPro" id="IPR011646">
    <property type="entry name" value="KAP_P-loop"/>
</dbReference>
<comment type="caution">
    <text evidence="2">The sequence shown here is derived from an EMBL/GenBank/DDBJ whole genome shotgun (WGS) entry which is preliminary data.</text>
</comment>
<protein>
    <recommendedName>
        <fullName evidence="1">KAP NTPase domain-containing protein</fullName>
    </recommendedName>
</protein>
<dbReference type="Proteomes" id="UP000436858">
    <property type="component" value="Unassembled WGS sequence"/>
</dbReference>
<feature type="domain" description="KAP NTPase" evidence="1">
    <location>
        <begin position="28"/>
        <end position="326"/>
    </location>
</feature>
<proteinExistence type="predicted"/>
<name>A0A0P0FBZ8_BACT4</name>
<dbReference type="Pfam" id="PF07693">
    <property type="entry name" value="KAP_NTPase"/>
    <property type="match status" value="1"/>
</dbReference>
<dbReference type="RefSeq" id="WP_062694723.1">
    <property type="nucleotide sequence ID" value="NZ_CAXSNJ010000021.1"/>
</dbReference>
<reference evidence="2 3" key="1">
    <citation type="journal article" date="2019" name="Nat. Med.">
        <title>A library of human gut bacterial isolates paired with longitudinal multiomics data enables mechanistic microbiome research.</title>
        <authorList>
            <person name="Poyet M."/>
            <person name="Groussin M."/>
            <person name="Gibbons S.M."/>
            <person name="Avila-Pacheco J."/>
            <person name="Jiang X."/>
            <person name="Kearney S.M."/>
            <person name="Perrotta A.R."/>
            <person name="Berdy B."/>
            <person name="Zhao S."/>
            <person name="Lieberman T.D."/>
            <person name="Swanson P.K."/>
            <person name="Smith M."/>
            <person name="Roesemann S."/>
            <person name="Alexander J.E."/>
            <person name="Rich S.A."/>
            <person name="Livny J."/>
            <person name="Vlamakis H."/>
            <person name="Clish C."/>
            <person name="Bullock K."/>
            <person name="Deik A."/>
            <person name="Scott J."/>
            <person name="Pierce K.A."/>
            <person name="Xavier R.J."/>
            <person name="Alm E.J."/>
        </authorList>
    </citation>
    <scope>NUCLEOTIDE SEQUENCE [LARGE SCALE GENOMIC DNA]</scope>
    <source>
        <strain evidence="2 3">BIOML-A162</strain>
    </source>
</reference>
<evidence type="ECO:0000259" key="1">
    <source>
        <dbReference type="Pfam" id="PF07693"/>
    </source>
</evidence>
<accession>A0A0P0FBZ8</accession>